<dbReference type="InterPro" id="IPR041522">
    <property type="entry name" value="CdaR_GGDEF"/>
</dbReference>
<gene>
    <name evidence="6" type="ORF">JD292_06410</name>
</gene>
<dbReference type="InterPro" id="IPR051448">
    <property type="entry name" value="CdaR-like_regulators"/>
</dbReference>
<feature type="region of interest" description="Disordered" evidence="2">
    <location>
        <begin position="1"/>
        <end position="20"/>
    </location>
</feature>
<proteinExistence type="inferred from homology"/>
<keyword evidence="7" id="KW-1185">Reference proteome</keyword>
<feature type="domain" description="PucR C-terminal helix-turn-helix" evidence="4">
    <location>
        <begin position="431"/>
        <end position="489"/>
    </location>
</feature>
<evidence type="ECO:0000313" key="7">
    <source>
        <dbReference type="Proteomes" id="UP000618733"/>
    </source>
</evidence>
<dbReference type="Pfam" id="PF17853">
    <property type="entry name" value="GGDEF_2"/>
    <property type="match status" value="1"/>
</dbReference>
<name>A0A934QC34_9MICO</name>
<dbReference type="EMBL" id="JAEHOI010000005">
    <property type="protein sequence ID" value="MBK0421703.1"/>
    <property type="molecule type" value="Genomic_DNA"/>
</dbReference>
<dbReference type="InterPro" id="IPR025736">
    <property type="entry name" value="PucR_C-HTH_dom"/>
</dbReference>
<evidence type="ECO:0000256" key="1">
    <source>
        <dbReference type="ARBA" id="ARBA00006754"/>
    </source>
</evidence>
<dbReference type="Proteomes" id="UP000618733">
    <property type="component" value="Unassembled WGS sequence"/>
</dbReference>
<dbReference type="InterPro" id="IPR042070">
    <property type="entry name" value="PucR_C-HTH_sf"/>
</dbReference>
<dbReference type="PANTHER" id="PTHR33744:SF1">
    <property type="entry name" value="DNA-BINDING TRANSCRIPTIONAL ACTIVATOR ADER"/>
    <property type="match status" value="1"/>
</dbReference>
<evidence type="ECO:0000259" key="5">
    <source>
        <dbReference type="Pfam" id="PF17853"/>
    </source>
</evidence>
<feature type="domain" description="Purine catabolism PurC-like" evidence="3">
    <location>
        <begin position="46"/>
        <end position="145"/>
    </location>
</feature>
<evidence type="ECO:0000256" key="2">
    <source>
        <dbReference type="SAM" id="MobiDB-lite"/>
    </source>
</evidence>
<accession>A0A934QC34</accession>
<dbReference type="RefSeq" id="WP_200131900.1">
    <property type="nucleotide sequence ID" value="NZ_JAEHOI010000005.1"/>
</dbReference>
<protein>
    <submittedName>
        <fullName evidence="6">PucR family transcriptional regulator ligand-binding domain-containing protein</fullName>
    </submittedName>
</protein>
<evidence type="ECO:0000259" key="4">
    <source>
        <dbReference type="Pfam" id="PF13556"/>
    </source>
</evidence>
<dbReference type="PANTHER" id="PTHR33744">
    <property type="entry name" value="CARBOHYDRATE DIACID REGULATOR"/>
    <property type="match status" value="1"/>
</dbReference>
<dbReference type="Gene3D" id="1.10.10.2840">
    <property type="entry name" value="PucR C-terminal helix-turn-helix domain"/>
    <property type="match status" value="1"/>
</dbReference>
<dbReference type="AlphaFoldDB" id="A0A934QC34"/>
<reference evidence="6" key="1">
    <citation type="submission" date="2020-12" db="EMBL/GenBank/DDBJ databases">
        <title>Leucobacter sp. CAS2, isolated from Chromium sludge.</title>
        <authorList>
            <person name="Xu Z."/>
        </authorList>
    </citation>
    <scope>NUCLEOTIDE SEQUENCE</scope>
    <source>
        <strain evidence="6">CSA2</strain>
    </source>
</reference>
<evidence type="ECO:0000259" key="3">
    <source>
        <dbReference type="Pfam" id="PF07905"/>
    </source>
</evidence>
<dbReference type="Pfam" id="PF13556">
    <property type="entry name" value="HTH_30"/>
    <property type="match status" value="1"/>
</dbReference>
<feature type="domain" description="CdaR GGDEF-like" evidence="5">
    <location>
        <begin position="300"/>
        <end position="378"/>
    </location>
</feature>
<organism evidence="6 7">
    <name type="scientific">Leucobacter edaphi</name>
    <dbReference type="NCBI Taxonomy" id="2796472"/>
    <lineage>
        <taxon>Bacteria</taxon>
        <taxon>Bacillati</taxon>
        <taxon>Actinomycetota</taxon>
        <taxon>Actinomycetes</taxon>
        <taxon>Micrococcales</taxon>
        <taxon>Microbacteriaceae</taxon>
        <taxon>Leucobacter</taxon>
    </lineage>
</organism>
<evidence type="ECO:0000313" key="6">
    <source>
        <dbReference type="EMBL" id="MBK0421703.1"/>
    </source>
</evidence>
<comment type="similarity">
    <text evidence="1">Belongs to the CdaR family.</text>
</comment>
<dbReference type="Pfam" id="PF07905">
    <property type="entry name" value="PucR"/>
    <property type="match status" value="1"/>
</dbReference>
<comment type="caution">
    <text evidence="6">The sequence shown here is derived from an EMBL/GenBank/DDBJ whole genome shotgun (WGS) entry which is preliminary data.</text>
</comment>
<sequence length="505" mass="53374">MSGTTGGTSGTGQPGGSGAAGATGLTVRSFLAIPEVTTRSLTPGVGEERPITWAHVSELEDPGRWLGHGALVMTTGLPIPADAAGQIAYFDGMYRAGIAAVAIGARMSAPPLTAEALAHATELGFPVLETAYETPFILLATAVAEASERARAHRIRLTEQMYAVLREHADTKTAAPLLAAIGELLGAELDLRPHGDRPGAEPGRIDALGGLAYETPLLTLGSPTLRFTFADPNAPDPSLMQHAAGILASALSVRSAARRNEWLYGSILLGNILDASVPWEFATRYLQARGFEEPLLMSVAPPGETAGHLETAQLAFADAGVPALATVRDEELILLTPSHDSASRVLDQLAPALGQIGVSAPFAGLGSASGAHRQAVIARSQAGNREGAISRFGSSAEASLFLPRDPEQLRAIADQVLGPLRAYERRRGTPLVQTLRVFLEENRSWVRASERLFIHRQTLVARIARVETVLSRDLNSMEDAAECWLAVRAAIQTGEIDDEGPRTNV</sequence>
<dbReference type="InterPro" id="IPR012914">
    <property type="entry name" value="PucR_dom"/>
</dbReference>